<evidence type="ECO:0000313" key="2">
    <source>
        <dbReference type="EMBL" id="ESP89199.1"/>
    </source>
</evidence>
<feature type="transmembrane region" description="Helical" evidence="1">
    <location>
        <begin position="32"/>
        <end position="49"/>
    </location>
</feature>
<keyword evidence="1" id="KW-1133">Transmembrane helix</keyword>
<sequence>MNRTFLAGAALTALSAVGYVAGTVAPYPGREASIAGVMVGLTLAAVTYGRGGGADTG</sequence>
<dbReference type="OrthoDB" id="342712at2157"/>
<evidence type="ECO:0000313" key="3">
    <source>
        <dbReference type="Proteomes" id="UP000017840"/>
    </source>
</evidence>
<name>V4HMP7_9EURY</name>
<dbReference type="RefSeq" id="WP_023393626.1">
    <property type="nucleotide sequence ID" value="NZ_ASGZ01000015.1"/>
</dbReference>
<proteinExistence type="predicted"/>
<evidence type="ECO:0000256" key="1">
    <source>
        <dbReference type="SAM" id="Phobius"/>
    </source>
</evidence>
<organism evidence="2 3">
    <name type="scientific">Candidatus Halobonum tyrrellensis G22</name>
    <dbReference type="NCBI Taxonomy" id="1324957"/>
    <lineage>
        <taxon>Archaea</taxon>
        <taxon>Methanobacteriati</taxon>
        <taxon>Methanobacteriota</taxon>
        <taxon>Stenosarchaea group</taxon>
        <taxon>Halobacteria</taxon>
        <taxon>Halobacteriales</taxon>
        <taxon>Haloferacaceae</taxon>
        <taxon>Candidatus Halobonum</taxon>
    </lineage>
</organism>
<keyword evidence="1" id="KW-0812">Transmembrane</keyword>
<dbReference type="EMBL" id="ASGZ01000015">
    <property type="protein sequence ID" value="ESP89199.1"/>
    <property type="molecule type" value="Genomic_DNA"/>
</dbReference>
<reference evidence="2 3" key="1">
    <citation type="journal article" date="2013" name="Genome Announc.">
        <title>Draft Genome Sequence of 'Candidatus Halobonum tyrrellensis' Strain G22, Isolated from the Hypersaline Waters of Lake Tyrrell, Australia.</title>
        <authorList>
            <person name="Ugalde J.A."/>
            <person name="Narasingarao P."/>
            <person name="Kuo S."/>
            <person name="Podell S."/>
            <person name="Allen E.E."/>
        </authorList>
    </citation>
    <scope>NUCLEOTIDE SEQUENCE [LARGE SCALE GENOMIC DNA]</scope>
    <source>
        <strain evidence="2 3">G22</strain>
    </source>
</reference>
<comment type="caution">
    <text evidence="2">The sequence shown here is derived from an EMBL/GenBank/DDBJ whole genome shotgun (WGS) entry which is preliminary data.</text>
</comment>
<dbReference type="AlphaFoldDB" id="V4HMP7"/>
<dbReference type="Proteomes" id="UP000017840">
    <property type="component" value="Unassembled WGS sequence"/>
</dbReference>
<dbReference type="STRING" id="1324957.K933_05193"/>
<accession>V4HMP7</accession>
<gene>
    <name evidence="2" type="ORF">K933_05193</name>
</gene>
<keyword evidence="1" id="KW-0472">Membrane</keyword>
<keyword evidence="3" id="KW-1185">Reference proteome</keyword>
<protein>
    <submittedName>
        <fullName evidence="2">Uncharacterized protein</fullName>
    </submittedName>
</protein>